<dbReference type="Proteomes" id="UP000515908">
    <property type="component" value="Chromosome 18"/>
</dbReference>
<dbReference type="InterPro" id="IPR023397">
    <property type="entry name" value="SAM-dep_MeTrfase_MraW_recog"/>
</dbReference>
<dbReference type="Pfam" id="PF01795">
    <property type="entry name" value="Methyltransf_5"/>
    <property type="match status" value="1"/>
</dbReference>
<name>A0A7G2CLQ6_9TRYP</name>
<evidence type="ECO:0000256" key="2">
    <source>
        <dbReference type="ARBA" id="ARBA00022603"/>
    </source>
</evidence>
<dbReference type="InterPro" id="IPR029063">
    <property type="entry name" value="SAM-dependent_MTases_sf"/>
</dbReference>
<evidence type="ECO:0000256" key="4">
    <source>
        <dbReference type="ARBA" id="ARBA00022691"/>
    </source>
</evidence>
<protein>
    <submittedName>
        <fullName evidence="6">MraW methylase family, putative</fullName>
    </submittedName>
</protein>
<dbReference type="PANTHER" id="PTHR11265">
    <property type="entry name" value="S-ADENOSYL-METHYLTRANSFERASE MRAW"/>
    <property type="match status" value="1"/>
</dbReference>
<dbReference type="SUPFAM" id="SSF53335">
    <property type="entry name" value="S-adenosyl-L-methionine-dependent methyltransferases"/>
    <property type="match status" value="1"/>
</dbReference>
<keyword evidence="3" id="KW-0808">Transferase</keyword>
<dbReference type="PANTHER" id="PTHR11265:SF0">
    <property type="entry name" value="12S RRNA N4-METHYLCYTIDINE METHYLTRANSFERASE"/>
    <property type="match status" value="1"/>
</dbReference>
<evidence type="ECO:0000313" key="6">
    <source>
        <dbReference type="EMBL" id="CAD2220756.1"/>
    </source>
</evidence>
<proteinExistence type="inferred from homology"/>
<dbReference type="Gene3D" id="1.10.150.170">
    <property type="entry name" value="Putative methyltransferase TM0872, insert domain"/>
    <property type="match status" value="1"/>
</dbReference>
<reference evidence="6 7" key="1">
    <citation type="submission" date="2020-08" db="EMBL/GenBank/DDBJ databases">
        <authorList>
            <person name="Newling K."/>
            <person name="Davey J."/>
            <person name="Forrester S."/>
        </authorList>
    </citation>
    <scope>NUCLEOTIDE SEQUENCE [LARGE SCALE GENOMIC DNA]</scope>
    <source>
        <strain evidence="7">Crithidia deanei Carvalho (ATCC PRA-265)</strain>
    </source>
</reference>
<gene>
    <name evidence="6" type="ORF">ADEAN_000827900</name>
</gene>
<evidence type="ECO:0000256" key="5">
    <source>
        <dbReference type="SAM" id="MobiDB-lite"/>
    </source>
</evidence>
<keyword evidence="7" id="KW-1185">Reference proteome</keyword>
<evidence type="ECO:0000256" key="1">
    <source>
        <dbReference type="ARBA" id="ARBA00010396"/>
    </source>
</evidence>
<dbReference type="AlphaFoldDB" id="A0A7G2CLQ6"/>
<dbReference type="GO" id="GO:0071424">
    <property type="term" value="F:rRNA (cytosine-N4-)-methyltransferase activity"/>
    <property type="evidence" value="ECO:0007669"/>
    <property type="project" value="TreeGrafter"/>
</dbReference>
<feature type="region of interest" description="Disordered" evidence="5">
    <location>
        <begin position="425"/>
        <end position="459"/>
    </location>
</feature>
<evidence type="ECO:0000313" key="7">
    <source>
        <dbReference type="Proteomes" id="UP000515908"/>
    </source>
</evidence>
<dbReference type="EMBL" id="LR877162">
    <property type="protein sequence ID" value="CAD2220756.1"/>
    <property type="molecule type" value="Genomic_DNA"/>
</dbReference>
<dbReference type="GO" id="GO:0070475">
    <property type="term" value="P:rRNA base methylation"/>
    <property type="evidence" value="ECO:0007669"/>
    <property type="project" value="TreeGrafter"/>
</dbReference>
<feature type="compositionally biased region" description="Basic and acidic residues" evidence="5">
    <location>
        <begin position="430"/>
        <end position="459"/>
    </location>
</feature>
<dbReference type="VEuPathDB" id="TriTrypDB:ADEAN_000827900"/>
<dbReference type="InterPro" id="IPR002903">
    <property type="entry name" value="RsmH"/>
</dbReference>
<keyword evidence="2 6" id="KW-0489">Methyltransferase</keyword>
<dbReference type="SUPFAM" id="SSF81799">
    <property type="entry name" value="Putative methyltransferase TM0872, insert domain"/>
    <property type="match status" value="1"/>
</dbReference>
<dbReference type="Gene3D" id="3.40.50.150">
    <property type="entry name" value="Vaccinia Virus protein VP39"/>
    <property type="match status" value="1"/>
</dbReference>
<accession>A0A7G2CLQ6</accession>
<keyword evidence="4" id="KW-0949">S-adenosyl-L-methionine</keyword>
<comment type="similarity">
    <text evidence="1">Belongs to the methyltransferase superfamily. RsmH family.</text>
</comment>
<sequence>MKKIVSPVKWHDMYRVEHPPLMMKQLYQGVCGGVRWLEVKDLAEHIAKRAIEDGYPSKKKERASLGVEKRKKLPKRPTVSTGALLPVDNTLAPRSSVATPQRRRERLATYDVLDCSFGGGYHAGAVLHNGSPYTRVVALDSDVEVRSATDDILREFGSQRFRFFTNRMSEIRSMFGEGSFDAVMIDPGPSVAQLEDPSRGFDLTNDNDHAFDMRYSHRSGMSALEYLNTVPQHALARSLASHRLLTPEQSMKLARAVRVGRPFSGSSGLLEVVEAAGNELPEEGWMTQTSRRRSPMSWSFLTSLRCIVNDEFCELNEALQQALLVVREGGRVIVFTRLSWEEALLEEVIQEHPHALLSYTERIDAEDVQTHGHTRHTKMWVITKTRGSSFLLKNTQQLSEEDVEESAVRWMSGLFAGQTHGFPAHNFTFEGKDAKERRVERANRNPPPPDHDTDPPPRL</sequence>
<evidence type="ECO:0000256" key="3">
    <source>
        <dbReference type="ARBA" id="ARBA00022679"/>
    </source>
</evidence>
<organism evidence="6 7">
    <name type="scientific">Angomonas deanei</name>
    <dbReference type="NCBI Taxonomy" id="59799"/>
    <lineage>
        <taxon>Eukaryota</taxon>
        <taxon>Discoba</taxon>
        <taxon>Euglenozoa</taxon>
        <taxon>Kinetoplastea</taxon>
        <taxon>Metakinetoplastina</taxon>
        <taxon>Trypanosomatida</taxon>
        <taxon>Trypanosomatidae</taxon>
        <taxon>Strigomonadinae</taxon>
        <taxon>Angomonas</taxon>
    </lineage>
</organism>